<dbReference type="SUPFAM" id="SSF53254">
    <property type="entry name" value="Phosphoglycerate mutase-like"/>
    <property type="match status" value="1"/>
</dbReference>
<sequence length="224" mass="25192">MSNNRTILYITRHGQTQWNAEHRMQGHADAPLTDMGVRQATWLHDALLTVDFAAIYASSSMRAYRTAEIVRGSRNQSVIASEDLKEIGLGTWEGHLTTELEQQEPDEFFAFWNAPQLYQAHNGGETFAQVRQRVLPKVEELVNLHTGQTILLVTHAVTLKTILNDFGQRPLTHFWDPPVIHPTSLSKVVIEDGVPTIELYADVSHYQVPPSSPLLEKSAHGPRP</sequence>
<dbReference type="InterPro" id="IPR029033">
    <property type="entry name" value="His_PPase_superfam"/>
</dbReference>
<dbReference type="SMART" id="SM00855">
    <property type="entry name" value="PGAM"/>
    <property type="match status" value="1"/>
</dbReference>
<evidence type="ECO:0000313" key="6">
    <source>
        <dbReference type="Proteomes" id="UP000287188"/>
    </source>
</evidence>
<comment type="caution">
    <text evidence="5">The sequence shown here is derived from an EMBL/GenBank/DDBJ whole genome shotgun (WGS) entry which is preliminary data.</text>
</comment>
<keyword evidence="1" id="KW-0324">Glycolysis</keyword>
<dbReference type="PROSITE" id="PS00175">
    <property type="entry name" value="PG_MUTASE"/>
    <property type="match status" value="1"/>
</dbReference>
<dbReference type="InterPro" id="IPR001345">
    <property type="entry name" value="PG/BPGM_mutase_AS"/>
</dbReference>
<gene>
    <name evidence="5" type="primary">pgm</name>
    <name evidence="5" type="ORF">KDK_72750</name>
</gene>
<evidence type="ECO:0000256" key="4">
    <source>
        <dbReference type="PIRSR" id="PIRSR613078-2"/>
    </source>
</evidence>
<dbReference type="RefSeq" id="WP_126556909.1">
    <property type="nucleotide sequence ID" value="NZ_BIFS01000002.1"/>
</dbReference>
<reference evidence="6" key="1">
    <citation type="submission" date="2018-12" db="EMBL/GenBank/DDBJ databases">
        <title>Tengunoibacter tsumagoiensis gen. nov., sp. nov., Dictyobacter kobayashii sp. nov., D. alpinus sp. nov., and D. joshuensis sp. nov. and description of Dictyobacteraceae fam. nov. within the order Ktedonobacterales isolated from Tengu-no-mugimeshi.</title>
        <authorList>
            <person name="Wang C.M."/>
            <person name="Zheng Y."/>
            <person name="Sakai Y."/>
            <person name="Toyoda A."/>
            <person name="Minakuchi Y."/>
            <person name="Abe K."/>
            <person name="Yokota A."/>
            <person name="Yabe S."/>
        </authorList>
    </citation>
    <scope>NUCLEOTIDE SEQUENCE [LARGE SCALE GENOMIC DNA]</scope>
    <source>
        <strain evidence="6">Uno11</strain>
    </source>
</reference>
<dbReference type="CDD" id="cd07067">
    <property type="entry name" value="HP_PGM_like"/>
    <property type="match status" value="1"/>
</dbReference>
<dbReference type="Pfam" id="PF00300">
    <property type="entry name" value="His_Phos_1"/>
    <property type="match status" value="1"/>
</dbReference>
<dbReference type="GO" id="GO:0005737">
    <property type="term" value="C:cytoplasm"/>
    <property type="evidence" value="ECO:0007669"/>
    <property type="project" value="TreeGrafter"/>
</dbReference>
<proteinExistence type="predicted"/>
<feature type="active site" description="Proton donor/acceptor" evidence="3">
    <location>
        <position position="86"/>
    </location>
</feature>
<evidence type="ECO:0000256" key="2">
    <source>
        <dbReference type="ARBA" id="ARBA00023235"/>
    </source>
</evidence>
<dbReference type="OrthoDB" id="9781415at2"/>
<dbReference type="InterPro" id="IPR050275">
    <property type="entry name" value="PGM_Phosphatase"/>
</dbReference>
<protein>
    <submittedName>
        <fullName evidence="5">Phosphatase</fullName>
    </submittedName>
</protein>
<evidence type="ECO:0000313" key="5">
    <source>
        <dbReference type="EMBL" id="GCE23475.1"/>
    </source>
</evidence>
<organism evidence="5 6">
    <name type="scientific">Dictyobacter kobayashii</name>
    <dbReference type="NCBI Taxonomy" id="2014872"/>
    <lineage>
        <taxon>Bacteria</taxon>
        <taxon>Bacillati</taxon>
        <taxon>Chloroflexota</taxon>
        <taxon>Ktedonobacteria</taxon>
        <taxon>Ktedonobacterales</taxon>
        <taxon>Dictyobacteraceae</taxon>
        <taxon>Dictyobacter</taxon>
    </lineage>
</organism>
<feature type="binding site" evidence="4">
    <location>
        <position position="62"/>
    </location>
    <ligand>
        <name>substrate</name>
    </ligand>
</feature>
<dbReference type="EMBL" id="BIFS01000002">
    <property type="protein sequence ID" value="GCE23475.1"/>
    <property type="molecule type" value="Genomic_DNA"/>
</dbReference>
<dbReference type="AlphaFoldDB" id="A0A402AWL0"/>
<keyword evidence="2" id="KW-0413">Isomerase</keyword>
<name>A0A402AWL0_9CHLR</name>
<dbReference type="GO" id="GO:0016791">
    <property type="term" value="F:phosphatase activity"/>
    <property type="evidence" value="ECO:0007669"/>
    <property type="project" value="TreeGrafter"/>
</dbReference>
<evidence type="ECO:0000256" key="3">
    <source>
        <dbReference type="PIRSR" id="PIRSR613078-1"/>
    </source>
</evidence>
<dbReference type="PANTHER" id="PTHR48100">
    <property type="entry name" value="BROAD-SPECIFICITY PHOSPHATASE YOR283W-RELATED"/>
    <property type="match status" value="1"/>
</dbReference>
<dbReference type="Proteomes" id="UP000287188">
    <property type="component" value="Unassembled WGS sequence"/>
</dbReference>
<accession>A0A402AWL0</accession>
<feature type="active site" description="Tele-phosphohistidine intermediate" evidence="3">
    <location>
        <position position="13"/>
    </location>
</feature>
<dbReference type="Gene3D" id="3.40.50.1240">
    <property type="entry name" value="Phosphoglycerate mutase-like"/>
    <property type="match status" value="1"/>
</dbReference>
<keyword evidence="6" id="KW-1185">Reference proteome</keyword>
<dbReference type="InterPro" id="IPR013078">
    <property type="entry name" value="His_Pase_superF_clade-1"/>
</dbReference>
<feature type="binding site" evidence="4">
    <location>
        <begin position="12"/>
        <end position="19"/>
    </location>
    <ligand>
        <name>substrate</name>
    </ligand>
</feature>
<evidence type="ECO:0000256" key="1">
    <source>
        <dbReference type="ARBA" id="ARBA00023152"/>
    </source>
</evidence>
<dbReference type="PANTHER" id="PTHR48100:SF1">
    <property type="entry name" value="HISTIDINE PHOSPHATASE FAMILY PROTEIN-RELATED"/>
    <property type="match status" value="1"/>
</dbReference>